<dbReference type="PROSITE" id="PS50995">
    <property type="entry name" value="HTH_MARR_2"/>
    <property type="match status" value="1"/>
</dbReference>
<dbReference type="InterPro" id="IPR036388">
    <property type="entry name" value="WH-like_DNA-bd_sf"/>
</dbReference>
<dbReference type="PANTHER" id="PTHR35790:SF4">
    <property type="entry name" value="HTH-TYPE TRANSCRIPTIONAL REGULATOR PCHR"/>
    <property type="match status" value="1"/>
</dbReference>
<evidence type="ECO:0000259" key="4">
    <source>
        <dbReference type="PROSITE" id="PS50995"/>
    </source>
</evidence>
<dbReference type="SUPFAM" id="SSF46785">
    <property type="entry name" value="Winged helix' DNA-binding domain"/>
    <property type="match status" value="1"/>
</dbReference>
<dbReference type="HOGENOM" id="CLU_083287_11_0_2"/>
<protein>
    <submittedName>
        <fullName evidence="5">Transcriptional regulator, MarR family</fullName>
    </submittedName>
</protein>
<keyword evidence="1" id="KW-0805">Transcription regulation</keyword>
<accession>H1Z0L9</accession>
<dbReference type="STRING" id="937775.Metlim_1165"/>
<gene>
    <name evidence="5" type="ORF">Metlim_1165</name>
</gene>
<evidence type="ECO:0000313" key="5">
    <source>
        <dbReference type="EMBL" id="EHQ35276.1"/>
    </source>
</evidence>
<keyword evidence="3" id="KW-0804">Transcription</keyword>
<dbReference type="InterPro" id="IPR052067">
    <property type="entry name" value="Metal_resp_HTH_trans_reg"/>
</dbReference>
<dbReference type="InterPro" id="IPR000835">
    <property type="entry name" value="HTH_MarR-typ"/>
</dbReference>
<dbReference type="GO" id="GO:0003677">
    <property type="term" value="F:DNA binding"/>
    <property type="evidence" value="ECO:0007669"/>
    <property type="project" value="UniProtKB-KW"/>
</dbReference>
<keyword evidence="2" id="KW-0238">DNA-binding</keyword>
<dbReference type="EMBL" id="CM001436">
    <property type="protein sequence ID" value="EHQ35276.1"/>
    <property type="molecule type" value="Genomic_DNA"/>
</dbReference>
<dbReference type="SMART" id="SM00347">
    <property type="entry name" value="HTH_MARR"/>
    <property type="match status" value="1"/>
</dbReference>
<evidence type="ECO:0000256" key="1">
    <source>
        <dbReference type="ARBA" id="ARBA00023015"/>
    </source>
</evidence>
<dbReference type="Gene3D" id="1.10.10.10">
    <property type="entry name" value="Winged helix-like DNA-binding domain superfamily/Winged helix DNA-binding domain"/>
    <property type="match status" value="1"/>
</dbReference>
<dbReference type="GO" id="GO:0003700">
    <property type="term" value="F:DNA-binding transcription factor activity"/>
    <property type="evidence" value="ECO:0007669"/>
    <property type="project" value="InterPro"/>
</dbReference>
<name>H1Z0L9_9EURY</name>
<dbReference type="Pfam" id="PF01047">
    <property type="entry name" value="MarR"/>
    <property type="match status" value="1"/>
</dbReference>
<evidence type="ECO:0000256" key="3">
    <source>
        <dbReference type="ARBA" id="ARBA00023163"/>
    </source>
</evidence>
<evidence type="ECO:0000256" key="2">
    <source>
        <dbReference type="ARBA" id="ARBA00023125"/>
    </source>
</evidence>
<feature type="domain" description="HTH marR-type" evidence="4">
    <location>
        <begin position="1"/>
        <end position="155"/>
    </location>
</feature>
<dbReference type="InParanoid" id="H1Z0L9"/>
<evidence type="ECO:0000313" key="6">
    <source>
        <dbReference type="Proteomes" id="UP000005741"/>
    </source>
</evidence>
<dbReference type="Proteomes" id="UP000005741">
    <property type="component" value="Chromosome"/>
</dbReference>
<dbReference type="InterPro" id="IPR036390">
    <property type="entry name" value="WH_DNA-bd_sf"/>
</dbReference>
<reference evidence="5 6" key="1">
    <citation type="submission" date="2011-10" db="EMBL/GenBank/DDBJ databases">
        <title>The Improved High-Quality Draft genome of Methanoplanus limicola DSM 2279.</title>
        <authorList>
            <consortium name="US DOE Joint Genome Institute (JGI-PGF)"/>
            <person name="Lucas S."/>
            <person name="Copeland A."/>
            <person name="Lapidus A."/>
            <person name="Glavina del Rio T."/>
            <person name="Dalin E."/>
            <person name="Tice H."/>
            <person name="Bruce D."/>
            <person name="Goodwin L."/>
            <person name="Pitluck S."/>
            <person name="Peters L."/>
            <person name="Mikhailova N."/>
            <person name="Lu M."/>
            <person name="Kyrpides N."/>
            <person name="Mavromatis K."/>
            <person name="Ivanova N."/>
            <person name="Markowitz V."/>
            <person name="Cheng J.-F."/>
            <person name="Hugenholtz P."/>
            <person name="Woyke T."/>
            <person name="Wu D."/>
            <person name="Wirth R."/>
            <person name="Brambilla E.-M."/>
            <person name="Klenk H.-P."/>
            <person name="Eisen J.A."/>
        </authorList>
    </citation>
    <scope>NUCLEOTIDE SEQUENCE [LARGE SCALE GENOMIC DNA]</scope>
    <source>
        <strain evidence="5 6">DSM 2279</strain>
    </source>
</reference>
<organism evidence="5 6">
    <name type="scientific">Methanoplanus limicola DSM 2279</name>
    <dbReference type="NCBI Taxonomy" id="937775"/>
    <lineage>
        <taxon>Archaea</taxon>
        <taxon>Methanobacteriati</taxon>
        <taxon>Methanobacteriota</taxon>
        <taxon>Stenosarchaea group</taxon>
        <taxon>Methanomicrobia</taxon>
        <taxon>Methanomicrobiales</taxon>
        <taxon>Methanomicrobiaceae</taxon>
        <taxon>Methanoplanus</taxon>
    </lineage>
</organism>
<dbReference type="PANTHER" id="PTHR35790">
    <property type="entry name" value="HTH-TYPE TRANSCRIPTIONAL REGULATOR PCHR"/>
    <property type="match status" value="1"/>
</dbReference>
<dbReference type="AlphaFoldDB" id="H1Z0L9"/>
<keyword evidence="6" id="KW-1185">Reference proteome</keyword>
<proteinExistence type="predicted"/>
<sequence length="165" mass="18918">MSRSAQDKDTMTDSRDFLKLSDKWIRILNKIEEHEKSPRDFGTGDLLHCSEIHTVMAIGKNPGINITSLSELLGISKSAISQMVNRLEKKKLAEKYQNSDNEKAVLLRLTPQGNIAHLGHEQHHAKIYALMHRKLGEITEQEFNLIMRFLSAIEETFDECSRKED</sequence>